<comment type="function">
    <text evidence="1">Ubiquitin ligase protein which is a component of the N-end rule pathway. Recognizes and binds to proteins bearing specific N-terminal residues that are destabilizing according to the N-end rule, leading to their ubiquitination and subsequent degradation.</text>
</comment>
<dbReference type="SUPFAM" id="SSF46785">
    <property type="entry name" value="Winged helix' DNA-binding domain"/>
    <property type="match status" value="1"/>
</dbReference>
<sequence length="1061" mass="121704">MQEFQELDDQETQFSEQIGVHSMAKKKQSGELVLGSKMLTEFKKKLRLDYFMLLDLRLWKDMRMCLRKLFISTLIANLSYKRVLGLRFARNYPSVADAFLLRDREFPLSVMLFSVQLLTVPTIATSLVSDYNFFGIMCSVLSSFLLTEQITLPLGDQIRELRLNCERRSFGTRKYYNNFHDLRYIINSDAVRQRIRSEPLLLRQYLDFITIFQGMNPIVRQAGSHVEYESASWVDAFNATLQVAKSGRRFTDAFLVPNDKEDADELAPLQLIRAVMRVIKHLSDWIPPKNEVRDESTPFLQYSQLRVAGVREQEFHTVKTANCGNFSIVKFDVTKQPVSLHHPVHWLLSQLLENVNLLDEKALEHAGWSGGIKAMMSKLQDAESKFTPDDTFLTILDWPIRTMVLLCQIRSGFWVRNGYSVLNQAHHYRDVSLRENTFDTDLYLLQFGFILLDADRLFTSLLDRFSLLPWFSGKPSQSPYDSAQTIYMVEEMLSLLIVFASERSHAANLSLEEKTRREIIQNLSIAPMAHSELAKKITESMSENAKFDQILSEVAKFKAPDGLIDHGTYELKPEYYSDIDPHFWHYTRNNREDVEAELQKIWKKEQEAKGLPAVADDFFIVPKLRRIESGPFVRMGNMLHSRILLQIIFYGLWNVKSSNTVVSDTIVEQVLYLAMMALVDENNDYVSPSSNPDGWDREEYGMPGFVWYASTDGFAVMANELEREHITLLRLLLRIIEDSRLSHLHKRCLWIVNHIEEQGSKEVKHLISAWKEERSIFTANQSGSAEANNNLTEVERKKQAAKDRQAKIMAQFAQAQSNFMSQNEDMYDDDTDSDIDDEDIEVEESSGNGGVAMTEDGELEVQRKFHFPSGTCIVCQEEADSSELYGMLAFIQPSTLLRQTPLDDTTILSDIFSIDKGLDAEVSSEVPSSPSDKSTAGKKYTRPSAIHGFPPQSHKSGLHMSTCSHLMHVKCFETFYLSIEARHAAQSRYKHPENIVRREYLCPLCKALGNTLLPVVWKGKTESYPGVLAGANDEQYKSFMESGIDQLLTQLEKHRHFEPSK</sequence>
<keyword evidence="1" id="KW-0862">Zinc</keyword>
<dbReference type="GO" id="GO:0071596">
    <property type="term" value="P:ubiquitin-dependent protein catabolic process via the N-end rule pathway"/>
    <property type="evidence" value="ECO:0007669"/>
    <property type="project" value="UniProtKB-UniRule"/>
</dbReference>
<dbReference type="GO" id="GO:0000151">
    <property type="term" value="C:ubiquitin ligase complex"/>
    <property type="evidence" value="ECO:0007669"/>
    <property type="project" value="TreeGrafter"/>
</dbReference>
<evidence type="ECO:0000313" key="6">
    <source>
        <dbReference type="Proteomes" id="UP000654370"/>
    </source>
</evidence>
<keyword evidence="1" id="KW-0479">Metal-binding</keyword>
<keyword evidence="6" id="KW-1185">Reference proteome</keyword>
<evidence type="ECO:0000313" key="5">
    <source>
        <dbReference type="EMBL" id="KAG2178827.1"/>
    </source>
</evidence>
<dbReference type="PANTHER" id="PTHR21497">
    <property type="entry name" value="UBIQUITIN LIGASE E3 ALPHA-RELATED"/>
    <property type="match status" value="1"/>
</dbReference>
<evidence type="ECO:0000256" key="1">
    <source>
        <dbReference type="RuleBase" id="RU366018"/>
    </source>
</evidence>
<protein>
    <recommendedName>
        <fullName evidence="1">E3 ubiquitin-protein ligase</fullName>
        <ecNumber evidence="1">2.3.2.27</ecNumber>
    </recommendedName>
</protein>
<dbReference type="InterPro" id="IPR042065">
    <property type="entry name" value="E3_ELL-like"/>
</dbReference>
<accession>A0A8H7PR80</accession>
<dbReference type="InterPro" id="IPR055194">
    <property type="entry name" value="UBR1-like_WH"/>
</dbReference>
<feature type="region of interest" description="Disordered" evidence="3">
    <location>
        <begin position="922"/>
        <end position="953"/>
    </location>
</feature>
<feature type="compositionally biased region" description="Acidic residues" evidence="3">
    <location>
        <begin position="1"/>
        <end position="11"/>
    </location>
</feature>
<dbReference type="GO" id="GO:0008270">
    <property type="term" value="F:zinc ion binding"/>
    <property type="evidence" value="ECO:0007669"/>
    <property type="project" value="UniProtKB-UniRule"/>
</dbReference>
<feature type="non-terminal residue" evidence="5">
    <location>
        <position position="1061"/>
    </location>
</feature>
<proteinExistence type="inferred from homology"/>
<keyword evidence="2" id="KW-0175">Coiled coil</keyword>
<feature type="compositionally biased region" description="Low complexity" evidence="3">
    <location>
        <begin position="922"/>
        <end position="931"/>
    </location>
</feature>
<evidence type="ECO:0000259" key="4">
    <source>
        <dbReference type="Pfam" id="PF22960"/>
    </source>
</evidence>
<dbReference type="GO" id="GO:0016567">
    <property type="term" value="P:protein ubiquitination"/>
    <property type="evidence" value="ECO:0007669"/>
    <property type="project" value="UniProtKB-UniRule"/>
</dbReference>
<evidence type="ECO:0000256" key="2">
    <source>
        <dbReference type="SAM" id="Coils"/>
    </source>
</evidence>
<feature type="region of interest" description="Disordered" evidence="3">
    <location>
        <begin position="1"/>
        <end position="20"/>
    </location>
</feature>
<dbReference type="PANTHER" id="PTHR21497:SF24">
    <property type="entry name" value="E3 UBIQUITIN-PROTEIN LIGASE UBR1"/>
    <property type="match status" value="1"/>
</dbReference>
<dbReference type="UniPathway" id="UPA00143"/>
<dbReference type="InterPro" id="IPR039164">
    <property type="entry name" value="UBR1-like"/>
</dbReference>
<dbReference type="GO" id="GO:0061630">
    <property type="term" value="F:ubiquitin protein ligase activity"/>
    <property type="evidence" value="ECO:0007669"/>
    <property type="project" value="UniProtKB-UniRule"/>
</dbReference>
<dbReference type="EMBL" id="JAEPQZ010000007">
    <property type="protein sequence ID" value="KAG2178827.1"/>
    <property type="molecule type" value="Genomic_DNA"/>
</dbReference>
<feature type="coiled-coil region" evidence="2">
    <location>
        <begin position="784"/>
        <end position="811"/>
    </location>
</feature>
<dbReference type="Gene3D" id="1.10.10.2670">
    <property type="entry name" value="E3 ubiquitin-protein ligase"/>
    <property type="match status" value="1"/>
</dbReference>
<gene>
    <name evidence="5" type="ORF">INT43_001673</name>
</gene>
<comment type="catalytic activity">
    <reaction evidence="1">
        <text>S-ubiquitinyl-[E2 ubiquitin-conjugating enzyme]-L-cysteine + [acceptor protein]-L-lysine = [E2 ubiquitin-conjugating enzyme]-L-cysteine + N(6)-ubiquitinyl-[acceptor protein]-L-lysine.</text>
        <dbReference type="EC" id="2.3.2.27"/>
    </reaction>
</comment>
<dbReference type="OrthoDB" id="26387at2759"/>
<dbReference type="CDD" id="cd16482">
    <property type="entry name" value="RING-H2_UBR1-like"/>
    <property type="match status" value="1"/>
</dbReference>
<reference evidence="5" key="1">
    <citation type="submission" date="2020-12" db="EMBL/GenBank/DDBJ databases">
        <title>Metabolic potential, ecology and presence of endohyphal bacteria is reflected in genomic diversity of Mucoromycotina.</title>
        <authorList>
            <person name="Muszewska A."/>
            <person name="Okrasinska A."/>
            <person name="Steczkiewicz K."/>
            <person name="Drgas O."/>
            <person name="Orlowska M."/>
            <person name="Perlinska-Lenart U."/>
            <person name="Aleksandrzak-Piekarczyk T."/>
            <person name="Szatraj K."/>
            <person name="Zielenkiewicz U."/>
            <person name="Pilsyk S."/>
            <person name="Malc E."/>
            <person name="Mieczkowski P."/>
            <person name="Kruszewska J.S."/>
            <person name="Biernat P."/>
            <person name="Pawlowska J."/>
        </authorList>
    </citation>
    <scope>NUCLEOTIDE SEQUENCE</scope>
    <source>
        <strain evidence="5">WA0000067209</strain>
    </source>
</reference>
<keyword evidence="1" id="KW-0808">Transferase</keyword>
<dbReference type="Pfam" id="PF22960">
    <property type="entry name" value="WHD_UBR1"/>
    <property type="match status" value="1"/>
</dbReference>
<keyword evidence="1" id="KW-0833">Ubl conjugation pathway</keyword>
<keyword evidence="1" id="KW-0863">Zinc-finger</keyword>
<dbReference type="EC" id="2.3.2.27" evidence="1"/>
<comment type="pathway">
    <text evidence="1">Protein modification; protein ubiquitination.</text>
</comment>
<comment type="similarity">
    <text evidence="1">Belongs to the E3 ubiquitin-protein ligase UBR1-like family.</text>
</comment>
<comment type="caution">
    <text evidence="5">The sequence shown here is derived from an EMBL/GenBank/DDBJ whole genome shotgun (WGS) entry which is preliminary data.</text>
</comment>
<evidence type="ECO:0000256" key="3">
    <source>
        <dbReference type="SAM" id="MobiDB-lite"/>
    </source>
</evidence>
<name>A0A8H7PR80_MORIS</name>
<dbReference type="GO" id="GO:0005737">
    <property type="term" value="C:cytoplasm"/>
    <property type="evidence" value="ECO:0007669"/>
    <property type="project" value="TreeGrafter"/>
</dbReference>
<feature type="domain" description="E3 ubiquitin-protein ligase UBR1-like winged-helix" evidence="4">
    <location>
        <begin position="515"/>
        <end position="609"/>
    </location>
</feature>
<organism evidence="5 6">
    <name type="scientific">Mortierella isabellina</name>
    <name type="common">Filamentous fungus</name>
    <name type="synonym">Umbelopsis isabellina</name>
    <dbReference type="NCBI Taxonomy" id="91625"/>
    <lineage>
        <taxon>Eukaryota</taxon>
        <taxon>Fungi</taxon>
        <taxon>Fungi incertae sedis</taxon>
        <taxon>Mucoromycota</taxon>
        <taxon>Mucoromycotina</taxon>
        <taxon>Umbelopsidomycetes</taxon>
        <taxon>Umbelopsidales</taxon>
        <taxon>Umbelopsidaceae</taxon>
        <taxon>Umbelopsis</taxon>
    </lineage>
</organism>
<dbReference type="InterPro" id="IPR036390">
    <property type="entry name" value="WH_DNA-bd_sf"/>
</dbReference>
<dbReference type="Proteomes" id="UP000654370">
    <property type="component" value="Unassembled WGS sequence"/>
</dbReference>
<dbReference type="AlphaFoldDB" id="A0A8H7PR80"/>